<dbReference type="GO" id="GO:0000049">
    <property type="term" value="F:tRNA binding"/>
    <property type="evidence" value="ECO:0007669"/>
    <property type="project" value="UniProtKB-UniRule"/>
</dbReference>
<dbReference type="GO" id="GO:0016740">
    <property type="term" value="F:transferase activity"/>
    <property type="evidence" value="ECO:0007669"/>
    <property type="project" value="UniProtKB-ARBA"/>
</dbReference>
<dbReference type="SUPFAM" id="SSF56037">
    <property type="entry name" value="PheT/TilS domain"/>
    <property type="match status" value="1"/>
</dbReference>
<dbReference type="InterPro" id="IPR045060">
    <property type="entry name" value="Phe-tRNA-ligase_IIc_bsu"/>
</dbReference>
<dbReference type="SUPFAM" id="SSF46955">
    <property type="entry name" value="Putative DNA-binding domain"/>
    <property type="match status" value="1"/>
</dbReference>
<dbReference type="PROSITE" id="PS51483">
    <property type="entry name" value="B5"/>
    <property type="match status" value="1"/>
</dbReference>
<evidence type="ECO:0000313" key="21">
    <source>
        <dbReference type="Proteomes" id="UP000053797"/>
    </source>
</evidence>
<dbReference type="Proteomes" id="UP000053797">
    <property type="component" value="Unassembled WGS sequence"/>
</dbReference>
<dbReference type="Gene3D" id="3.50.40.10">
    <property type="entry name" value="Phenylalanyl-trna Synthetase, Chain B, domain 3"/>
    <property type="match status" value="1"/>
</dbReference>
<reference evidence="20 21" key="1">
    <citation type="journal article" date="2015" name="Int. J. Syst. Evol. Microbiol.">
        <title>Exiguobacterium enclense sp. nov., isolated from sediment.</title>
        <authorList>
            <person name="Dastager S.G."/>
            <person name="Mawlankar R."/>
            <person name="Sonalkar V.V."/>
            <person name="Thorat M.N."/>
            <person name="Mual P."/>
            <person name="Verma A."/>
            <person name="Krishnamurthi S."/>
            <person name="Tang S.K."/>
            <person name="Li W.J."/>
        </authorList>
    </citation>
    <scope>NUCLEOTIDE SEQUENCE [LARGE SCALE GENOMIC DNA]</scope>
    <source>
        <strain evidence="20 21">NIO-1109</strain>
    </source>
</reference>
<dbReference type="Gene3D" id="3.30.930.10">
    <property type="entry name" value="Bira Bifunctional Protein, Domain 2"/>
    <property type="match status" value="1"/>
</dbReference>
<dbReference type="RefSeq" id="WP_058264730.1">
    <property type="nucleotide sequence ID" value="NZ_FMYN01000001.1"/>
</dbReference>
<dbReference type="InterPro" id="IPR041616">
    <property type="entry name" value="PheRS_beta_core"/>
</dbReference>
<keyword evidence="9 15" id="KW-0067">ATP-binding</keyword>
<evidence type="ECO:0000256" key="16">
    <source>
        <dbReference type="PROSITE-ProRule" id="PRU00209"/>
    </source>
</evidence>
<dbReference type="GO" id="GO:0000287">
    <property type="term" value="F:magnesium ion binding"/>
    <property type="evidence" value="ECO:0007669"/>
    <property type="project" value="UniProtKB-UniRule"/>
</dbReference>
<evidence type="ECO:0000256" key="15">
    <source>
        <dbReference type="HAMAP-Rule" id="MF_00283"/>
    </source>
</evidence>
<dbReference type="SMART" id="SM00896">
    <property type="entry name" value="FDX-ACB"/>
    <property type="match status" value="1"/>
</dbReference>
<dbReference type="GO" id="GO:0005524">
    <property type="term" value="F:ATP binding"/>
    <property type="evidence" value="ECO:0007669"/>
    <property type="project" value="UniProtKB-UniRule"/>
</dbReference>
<dbReference type="InterPro" id="IPR012340">
    <property type="entry name" value="NA-bd_OB-fold"/>
</dbReference>
<evidence type="ECO:0000256" key="8">
    <source>
        <dbReference type="ARBA" id="ARBA00022741"/>
    </source>
</evidence>
<dbReference type="InterPro" id="IPR005121">
    <property type="entry name" value="Fdx_antiC-bd"/>
</dbReference>
<evidence type="ECO:0000256" key="7">
    <source>
        <dbReference type="ARBA" id="ARBA00022723"/>
    </source>
</evidence>
<dbReference type="Pfam" id="PF01588">
    <property type="entry name" value="tRNA_bind"/>
    <property type="match status" value="1"/>
</dbReference>
<dbReference type="CDD" id="cd00769">
    <property type="entry name" value="PheRS_beta_core"/>
    <property type="match status" value="1"/>
</dbReference>
<dbReference type="AlphaFoldDB" id="A0A0V8GJ94"/>
<dbReference type="FunFam" id="3.30.70.380:FF:000001">
    <property type="entry name" value="Phenylalanine--tRNA ligase beta subunit"/>
    <property type="match status" value="1"/>
</dbReference>
<dbReference type="GO" id="GO:0004826">
    <property type="term" value="F:phenylalanine-tRNA ligase activity"/>
    <property type="evidence" value="ECO:0007669"/>
    <property type="project" value="UniProtKB-UniRule"/>
</dbReference>
<evidence type="ECO:0000256" key="11">
    <source>
        <dbReference type="ARBA" id="ARBA00022884"/>
    </source>
</evidence>
<dbReference type="OrthoDB" id="9805455at2"/>
<dbReference type="PROSITE" id="PS50886">
    <property type="entry name" value="TRBD"/>
    <property type="match status" value="1"/>
</dbReference>
<comment type="subcellular location">
    <subcellularLocation>
        <location evidence="1 15">Cytoplasm</location>
    </subcellularLocation>
</comment>
<evidence type="ECO:0000256" key="4">
    <source>
        <dbReference type="ARBA" id="ARBA00022490"/>
    </source>
</evidence>
<dbReference type="Gene3D" id="3.30.56.10">
    <property type="match status" value="2"/>
</dbReference>
<dbReference type="EMBL" id="LNQL01000001">
    <property type="protein sequence ID" value="KSU50360.1"/>
    <property type="molecule type" value="Genomic_DNA"/>
</dbReference>
<dbReference type="HAMAP" id="MF_00283">
    <property type="entry name" value="Phe_tRNA_synth_beta1"/>
    <property type="match status" value="1"/>
</dbReference>
<organism evidence="20 21">
    <name type="scientific">Exiguobacterium indicum</name>
    <dbReference type="NCBI Taxonomy" id="296995"/>
    <lineage>
        <taxon>Bacteria</taxon>
        <taxon>Bacillati</taxon>
        <taxon>Bacillota</taxon>
        <taxon>Bacilli</taxon>
        <taxon>Bacillales</taxon>
        <taxon>Bacillales Family XII. Incertae Sedis</taxon>
        <taxon>Exiguobacterium</taxon>
    </lineage>
</organism>
<evidence type="ECO:0000256" key="13">
    <source>
        <dbReference type="ARBA" id="ARBA00023146"/>
    </source>
</evidence>
<evidence type="ECO:0000313" key="20">
    <source>
        <dbReference type="EMBL" id="KSU50360.1"/>
    </source>
</evidence>
<feature type="binding site" evidence="15">
    <location>
        <position position="467"/>
    </location>
    <ligand>
        <name>Mg(2+)</name>
        <dbReference type="ChEBI" id="CHEBI:18420"/>
        <note>shared with alpha subunit</note>
    </ligand>
</feature>
<accession>A0A0V8GJ94</accession>
<keyword evidence="6 15" id="KW-0436">Ligase</keyword>
<dbReference type="GO" id="GO:0009328">
    <property type="term" value="C:phenylalanine-tRNA ligase complex"/>
    <property type="evidence" value="ECO:0007669"/>
    <property type="project" value="TreeGrafter"/>
</dbReference>
<feature type="domain" description="FDX-ACB" evidence="18">
    <location>
        <begin position="704"/>
        <end position="797"/>
    </location>
</feature>
<dbReference type="InterPro" id="IPR005146">
    <property type="entry name" value="B3/B4_tRNA-bd"/>
</dbReference>
<dbReference type="InterPro" id="IPR004532">
    <property type="entry name" value="Phe-tRNA-ligase_IIc_bsu_bact"/>
</dbReference>
<comment type="catalytic activity">
    <reaction evidence="14 15">
        <text>tRNA(Phe) + L-phenylalanine + ATP = L-phenylalanyl-tRNA(Phe) + AMP + diphosphate + H(+)</text>
        <dbReference type="Rhea" id="RHEA:19413"/>
        <dbReference type="Rhea" id="RHEA-COMP:9668"/>
        <dbReference type="Rhea" id="RHEA-COMP:9699"/>
        <dbReference type="ChEBI" id="CHEBI:15378"/>
        <dbReference type="ChEBI" id="CHEBI:30616"/>
        <dbReference type="ChEBI" id="CHEBI:33019"/>
        <dbReference type="ChEBI" id="CHEBI:58095"/>
        <dbReference type="ChEBI" id="CHEBI:78442"/>
        <dbReference type="ChEBI" id="CHEBI:78531"/>
        <dbReference type="ChEBI" id="CHEBI:456215"/>
        <dbReference type="EC" id="6.1.1.20"/>
    </reaction>
</comment>
<comment type="similarity">
    <text evidence="2 15">Belongs to the phenylalanyl-tRNA synthetase beta subunit family. Type 1 subfamily.</text>
</comment>
<keyword evidence="5 16" id="KW-0820">tRNA-binding</keyword>
<dbReference type="FunFam" id="3.50.40.10:FF:000001">
    <property type="entry name" value="Phenylalanine--tRNA ligase beta subunit"/>
    <property type="match status" value="1"/>
</dbReference>
<dbReference type="FunFam" id="3.30.930.10:FF:000022">
    <property type="entry name" value="Phenylalanine--tRNA ligase beta subunit"/>
    <property type="match status" value="1"/>
</dbReference>
<dbReference type="EC" id="6.1.1.20" evidence="15"/>
<feature type="domain" description="B5" evidence="19">
    <location>
        <begin position="404"/>
        <end position="479"/>
    </location>
</feature>
<dbReference type="Pfam" id="PF03484">
    <property type="entry name" value="B5"/>
    <property type="match status" value="1"/>
</dbReference>
<evidence type="ECO:0000259" key="18">
    <source>
        <dbReference type="PROSITE" id="PS51447"/>
    </source>
</evidence>
<keyword evidence="4 15" id="KW-0963">Cytoplasm</keyword>
<keyword evidence="7 15" id="KW-0479">Metal-binding</keyword>
<feature type="binding site" evidence="15">
    <location>
        <position position="466"/>
    </location>
    <ligand>
        <name>Mg(2+)</name>
        <dbReference type="ChEBI" id="CHEBI:18420"/>
        <note>shared with alpha subunit</note>
    </ligand>
</feature>
<dbReference type="InterPro" id="IPR045864">
    <property type="entry name" value="aa-tRNA-synth_II/BPL/LPL"/>
</dbReference>
<dbReference type="SUPFAM" id="SSF55681">
    <property type="entry name" value="Class II aaRS and biotin synthetases"/>
    <property type="match status" value="1"/>
</dbReference>
<evidence type="ECO:0000256" key="1">
    <source>
        <dbReference type="ARBA" id="ARBA00004496"/>
    </source>
</evidence>
<proteinExistence type="inferred from homology"/>
<dbReference type="InterPro" id="IPR033714">
    <property type="entry name" value="tRNA_bind_bactPheRS"/>
</dbReference>
<evidence type="ECO:0000256" key="9">
    <source>
        <dbReference type="ARBA" id="ARBA00022840"/>
    </source>
</evidence>
<comment type="caution">
    <text evidence="20">The sequence shown here is derived from an EMBL/GenBank/DDBJ whole genome shotgun (WGS) entry which is preliminary data.</text>
</comment>
<dbReference type="SUPFAM" id="SSF54991">
    <property type="entry name" value="Anticodon-binding domain of PheRS"/>
    <property type="match status" value="1"/>
</dbReference>
<dbReference type="NCBIfam" id="TIGR00472">
    <property type="entry name" value="pheT_bact"/>
    <property type="match status" value="1"/>
</dbReference>
<comment type="subunit">
    <text evidence="3 15">Tetramer of two alpha and two beta subunits.</text>
</comment>
<protein>
    <recommendedName>
        <fullName evidence="15">Phenylalanine--tRNA ligase beta subunit</fullName>
        <ecNumber evidence="15">6.1.1.20</ecNumber>
    </recommendedName>
    <alternativeName>
        <fullName evidence="15">Phenylalanyl-tRNA synthetase beta subunit</fullName>
        <shortName evidence="15">PheRS</shortName>
    </alternativeName>
</protein>
<keyword evidence="8 15" id="KW-0547">Nucleotide-binding</keyword>
<feature type="domain" description="TRNA-binding" evidence="17">
    <location>
        <begin position="40"/>
        <end position="154"/>
    </location>
</feature>
<dbReference type="SMART" id="SM00874">
    <property type="entry name" value="B5"/>
    <property type="match status" value="1"/>
</dbReference>
<dbReference type="Gene3D" id="3.30.70.380">
    <property type="entry name" value="Ferrodoxin-fold anticodon-binding domain"/>
    <property type="match status" value="1"/>
</dbReference>
<dbReference type="Gene3D" id="2.40.50.140">
    <property type="entry name" value="Nucleic acid-binding proteins"/>
    <property type="match status" value="1"/>
</dbReference>
<feature type="binding site" evidence="15">
    <location>
        <position position="457"/>
    </location>
    <ligand>
        <name>Mg(2+)</name>
        <dbReference type="ChEBI" id="CHEBI:18420"/>
        <note>shared with alpha subunit</note>
    </ligand>
</feature>
<dbReference type="CDD" id="cd02796">
    <property type="entry name" value="tRNA_bind_bactPheRS"/>
    <property type="match status" value="1"/>
</dbReference>
<dbReference type="PANTHER" id="PTHR10947">
    <property type="entry name" value="PHENYLALANYL-TRNA SYNTHETASE BETA CHAIN AND LEUCINE-RICH REPEAT-CONTAINING PROTEIN 47"/>
    <property type="match status" value="1"/>
</dbReference>
<evidence type="ECO:0000259" key="17">
    <source>
        <dbReference type="PROSITE" id="PS50886"/>
    </source>
</evidence>
<dbReference type="InterPro" id="IPR009061">
    <property type="entry name" value="DNA-bd_dom_put_sf"/>
</dbReference>
<dbReference type="GO" id="GO:0006432">
    <property type="term" value="P:phenylalanyl-tRNA aminoacylation"/>
    <property type="evidence" value="ECO:0007669"/>
    <property type="project" value="UniProtKB-UniRule"/>
</dbReference>
<sequence length="798" mass="87407">MLVSKQWLNEYVDVSHTSGQDLADLITKSGIEVEGVDVRDEALNNIVVGRVLTKEKHPEADKLNVTTVDIGQDEPVQIVCGAPNVEAGQDVIVARVGARLPGIKIKRAKLRGVVSEGMICSLEELGFEKKYIREDEQDGIHTFREPVTPGQDVLELLGLRDEILELGLTPNRSDCLSMYGVAYEVAALYDTTPTFPVVEVNEAETATAVDVTLDSEDCPFYAAREIQGVTIQESPTWLKNRLIANGIRPINNVVDVTNFVLLETGQPLHSFDAEKLGKRIVVRQAHAGESFTTLDEVERTLDSSMLVITDGEHPVALAGVMGGANTEVDENTTSIILESAYFAPISVRKTSRVLGLRSDSSARFEKGVDPRRVLLALDRAATLIAELSGGTVQAGVAQAGTLELNDHLIEASVSYINHRLGMEIEGTVMQTLLERLGLGVELSGDALTVSVPTRRQDLKIPADLAEEVARLYGYDALTSSLPSEASRGFLPKRNIHRRHLRRTLQGAGLSQAITYSLTSEQRAMQFNEREDLHPVKLAMPISEARSTLRTSLIPGLLEVAQHNVARQHADVAFYELGSVYLQRDASLETLPIEQEMIGGVAVGVSEQHRAHGTLVKTDFFVMKGIVETLASAVGVTLTFEAASIPSMHPGRTARILLDGEAIGFVGQVHPGLSKEQYGLKEVYVFELEAMALRSKEEQVYSEISRFPSMTRDLAIVVERSVTAQSIVDVMTEAAGPLLQTIELFDVYTGENVGENEKSFAFSLRYQNKERTLVDEEITTAQQRVVDVVKETFNAELRA</sequence>
<comment type="cofactor">
    <cofactor evidence="15">
        <name>Mg(2+)</name>
        <dbReference type="ChEBI" id="CHEBI:18420"/>
    </cofactor>
    <text evidence="15">Binds 2 magnesium ions per tetramer.</text>
</comment>
<dbReference type="Pfam" id="PF03483">
    <property type="entry name" value="B3_4"/>
    <property type="match status" value="1"/>
</dbReference>
<dbReference type="InterPro" id="IPR020825">
    <property type="entry name" value="Phe-tRNA_synthase-like_B3/B4"/>
</dbReference>
<dbReference type="SMART" id="SM00873">
    <property type="entry name" value="B3_4"/>
    <property type="match status" value="1"/>
</dbReference>
<dbReference type="PROSITE" id="PS51447">
    <property type="entry name" value="FDX_ACB"/>
    <property type="match status" value="1"/>
</dbReference>
<keyword evidence="13 15" id="KW-0030">Aminoacyl-tRNA synthetase</keyword>
<gene>
    <name evidence="15" type="primary">pheT</name>
    <name evidence="20" type="ORF">AS033_02985</name>
</gene>
<dbReference type="Pfam" id="PF17759">
    <property type="entry name" value="tRNA_synthFbeta"/>
    <property type="match status" value="1"/>
</dbReference>
<dbReference type="SUPFAM" id="SSF50249">
    <property type="entry name" value="Nucleic acid-binding proteins"/>
    <property type="match status" value="1"/>
</dbReference>
<dbReference type="NCBIfam" id="NF045760">
    <property type="entry name" value="YtpR"/>
    <property type="match status" value="1"/>
</dbReference>
<evidence type="ECO:0000256" key="3">
    <source>
        <dbReference type="ARBA" id="ARBA00011209"/>
    </source>
</evidence>
<dbReference type="InterPro" id="IPR005147">
    <property type="entry name" value="tRNA_synthase_B5-dom"/>
</dbReference>
<evidence type="ECO:0000256" key="5">
    <source>
        <dbReference type="ARBA" id="ARBA00022555"/>
    </source>
</evidence>
<name>A0A0V8GJ94_9BACL</name>
<dbReference type="GO" id="GO:0140096">
    <property type="term" value="F:catalytic activity, acting on a protein"/>
    <property type="evidence" value="ECO:0007669"/>
    <property type="project" value="UniProtKB-ARBA"/>
</dbReference>
<evidence type="ECO:0000256" key="14">
    <source>
        <dbReference type="ARBA" id="ARBA00049255"/>
    </source>
</evidence>
<feature type="binding site" evidence="15">
    <location>
        <position position="463"/>
    </location>
    <ligand>
        <name>Mg(2+)</name>
        <dbReference type="ChEBI" id="CHEBI:18420"/>
        <note>shared with alpha subunit</note>
    </ligand>
</feature>
<evidence type="ECO:0000256" key="2">
    <source>
        <dbReference type="ARBA" id="ARBA00008653"/>
    </source>
</evidence>
<evidence type="ECO:0000256" key="12">
    <source>
        <dbReference type="ARBA" id="ARBA00022917"/>
    </source>
</evidence>
<dbReference type="PANTHER" id="PTHR10947:SF0">
    <property type="entry name" value="PHENYLALANINE--TRNA LIGASE BETA SUBUNIT"/>
    <property type="match status" value="1"/>
</dbReference>
<evidence type="ECO:0000259" key="19">
    <source>
        <dbReference type="PROSITE" id="PS51483"/>
    </source>
</evidence>
<keyword evidence="11 16" id="KW-0694">RNA-binding</keyword>
<dbReference type="FunFam" id="2.40.50.140:FF:000045">
    <property type="entry name" value="Phenylalanine--tRNA ligase beta subunit"/>
    <property type="match status" value="1"/>
</dbReference>
<dbReference type="InterPro" id="IPR036690">
    <property type="entry name" value="Fdx_antiC-bd_sf"/>
</dbReference>
<dbReference type="InterPro" id="IPR002547">
    <property type="entry name" value="tRNA-bd_dom"/>
</dbReference>
<evidence type="ECO:0000256" key="6">
    <source>
        <dbReference type="ARBA" id="ARBA00022598"/>
    </source>
</evidence>
<evidence type="ECO:0000256" key="10">
    <source>
        <dbReference type="ARBA" id="ARBA00022842"/>
    </source>
</evidence>
<keyword evidence="10 15" id="KW-0460">Magnesium</keyword>
<dbReference type="Pfam" id="PF03147">
    <property type="entry name" value="FDX-ACB"/>
    <property type="match status" value="1"/>
</dbReference>
<keyword evidence="12 15" id="KW-0648">Protein biosynthesis</keyword>